<organism evidence="3 4">
    <name type="scientific">Limosilactobacillus pontis DSM 8475</name>
    <dbReference type="NCBI Taxonomy" id="1423794"/>
    <lineage>
        <taxon>Bacteria</taxon>
        <taxon>Bacillati</taxon>
        <taxon>Bacillota</taxon>
        <taxon>Bacilli</taxon>
        <taxon>Lactobacillales</taxon>
        <taxon>Lactobacillaceae</taxon>
        <taxon>Limosilactobacillus</taxon>
    </lineage>
</organism>
<comment type="function">
    <text evidence="2">Enables the recognition and targeting of unfolded and aggregated proteins to the ClpC protease or to other proteins involved in proteolysis.</text>
</comment>
<dbReference type="HAMAP" id="MF_01124">
    <property type="entry name" value="MecA"/>
    <property type="match status" value="1"/>
</dbReference>
<reference evidence="3 4" key="1">
    <citation type="journal article" date="2015" name="Genome Announc.">
        <title>Expanding the biotechnology potential of lactobacilli through comparative genomics of 213 strains and associated genera.</title>
        <authorList>
            <person name="Sun Z."/>
            <person name="Harris H.M."/>
            <person name="McCann A."/>
            <person name="Guo C."/>
            <person name="Argimon S."/>
            <person name="Zhang W."/>
            <person name="Yang X."/>
            <person name="Jeffery I.B."/>
            <person name="Cooney J.C."/>
            <person name="Kagawa T.F."/>
            <person name="Liu W."/>
            <person name="Song Y."/>
            <person name="Salvetti E."/>
            <person name="Wrobel A."/>
            <person name="Rasinkangas P."/>
            <person name="Parkhill J."/>
            <person name="Rea M.C."/>
            <person name="O'Sullivan O."/>
            <person name="Ritari J."/>
            <person name="Douillard F.P."/>
            <person name="Paul Ross R."/>
            <person name="Yang R."/>
            <person name="Briner A.E."/>
            <person name="Felis G.E."/>
            <person name="de Vos W.M."/>
            <person name="Barrangou R."/>
            <person name="Klaenhammer T.R."/>
            <person name="Caufield P.W."/>
            <person name="Cui Y."/>
            <person name="Zhang H."/>
            <person name="O'Toole P.W."/>
        </authorList>
    </citation>
    <scope>NUCLEOTIDE SEQUENCE [LARGE SCALE GENOMIC DNA]</scope>
    <source>
        <strain evidence="3 4">DSM 8475</strain>
    </source>
</reference>
<protein>
    <recommendedName>
        <fullName evidence="2">Adapter protein MecA</fullName>
    </recommendedName>
</protein>
<dbReference type="PANTHER" id="PTHR39161">
    <property type="entry name" value="ADAPTER PROTEIN MECA"/>
    <property type="match status" value="1"/>
</dbReference>
<evidence type="ECO:0000256" key="1">
    <source>
        <dbReference type="ARBA" id="ARBA00005397"/>
    </source>
</evidence>
<comment type="domain">
    <text evidence="2">The N-terminal domain probably binds unfolded/aggregated proteins; the C-terminal domain interacts with ClpC.</text>
</comment>
<name>A0A922PTG1_9LACO</name>
<dbReference type="Pfam" id="PF05389">
    <property type="entry name" value="MecA"/>
    <property type="match status" value="1"/>
</dbReference>
<dbReference type="EMBL" id="AZGO01000065">
    <property type="protein sequence ID" value="KRM35194.1"/>
    <property type="molecule type" value="Genomic_DNA"/>
</dbReference>
<comment type="similarity">
    <text evidence="1 2">Belongs to the MecA family.</text>
</comment>
<comment type="caution">
    <text evidence="3">The sequence shown here is derived from an EMBL/GenBank/DDBJ whole genome shotgun (WGS) entry which is preliminary data.</text>
</comment>
<evidence type="ECO:0000313" key="4">
    <source>
        <dbReference type="Proteomes" id="UP000051085"/>
    </source>
</evidence>
<dbReference type="InterPro" id="IPR008681">
    <property type="entry name" value="Neg-reg_MecA"/>
</dbReference>
<gene>
    <name evidence="2" type="primary">mecA</name>
    <name evidence="3" type="ORF">FD34_GL000703</name>
</gene>
<evidence type="ECO:0000256" key="2">
    <source>
        <dbReference type="HAMAP-Rule" id="MF_01124"/>
    </source>
</evidence>
<dbReference type="Proteomes" id="UP000051085">
    <property type="component" value="Unassembled WGS sequence"/>
</dbReference>
<dbReference type="Gene3D" id="3.30.70.1950">
    <property type="match status" value="1"/>
</dbReference>
<dbReference type="InterPro" id="IPR038471">
    <property type="entry name" value="MecA_C_sf"/>
</dbReference>
<dbReference type="PANTHER" id="PTHR39161:SF1">
    <property type="entry name" value="ADAPTER PROTEIN MECA 1"/>
    <property type="match status" value="1"/>
</dbReference>
<dbReference type="GO" id="GO:0030674">
    <property type="term" value="F:protein-macromolecule adaptor activity"/>
    <property type="evidence" value="ECO:0007669"/>
    <property type="project" value="UniProtKB-UniRule"/>
</dbReference>
<proteinExistence type="inferred from homology"/>
<evidence type="ECO:0000313" key="3">
    <source>
        <dbReference type="EMBL" id="KRM35194.1"/>
    </source>
</evidence>
<accession>A0A922PTG1</accession>
<dbReference type="AlphaFoldDB" id="A0A922PTG1"/>
<comment type="subunit">
    <text evidence="2">Homodimer.</text>
</comment>
<dbReference type="PIRSF" id="PIRSF029008">
    <property type="entry name" value="MecA"/>
    <property type="match status" value="1"/>
</dbReference>
<sequence length="230" mass="26115">MLPMEMEHINKNTIRVLINNDDLSARGITILDLLGDHQQIEDFFYSILREVDTDHQFQDNDTVTFQVMPTEKGLELFISKNDPNDPNNDNSAQIAQYIKNNLARSAAAQQEGRPNDDAVHSMPLQQANAGEPHQANSWRVVAFDSFEDLVDFARIAEDEDVVSELYKYAGKYYLALQYFQPVENDGLVKDSLALAYEYGNPTATTPVYLSEHGKKLMAVSALHTIRHYFN</sequence>